<keyword evidence="1" id="KW-1133">Transmembrane helix</keyword>
<feature type="transmembrane region" description="Helical" evidence="1">
    <location>
        <begin position="155"/>
        <end position="182"/>
    </location>
</feature>
<name>A0A5C5V6M0_9BACT</name>
<protein>
    <submittedName>
        <fullName evidence="2">Uncharacterized protein</fullName>
    </submittedName>
</protein>
<sequence length="195" mass="20954">MFSVATILILAALIVCSLSASGLILLKLRAVEAPAVEAPSVAEVKTFLEKSETSYDGNEAGPDASFSDEGLSPLESLVRTHGLSRLVAPLIDRISEDLTGDEFNAMLAGLDDLLPRIPAGSRDKAAVYFCQQFCDRCEAYDNDLASDSLSNAGTYALSITFLTATLYFFFALMAFIAFPLLIKIERNTKLLAEAA</sequence>
<keyword evidence="1" id="KW-0472">Membrane</keyword>
<dbReference type="AlphaFoldDB" id="A0A5C5V6M0"/>
<evidence type="ECO:0000313" key="2">
    <source>
        <dbReference type="EMBL" id="TWT33911.1"/>
    </source>
</evidence>
<gene>
    <name evidence="2" type="ORF">KOR34_37470</name>
</gene>
<keyword evidence="3" id="KW-1185">Reference proteome</keyword>
<dbReference type="EMBL" id="SIHJ01000002">
    <property type="protein sequence ID" value="TWT33911.1"/>
    <property type="molecule type" value="Genomic_DNA"/>
</dbReference>
<evidence type="ECO:0000313" key="3">
    <source>
        <dbReference type="Proteomes" id="UP000316714"/>
    </source>
</evidence>
<keyword evidence="1" id="KW-0812">Transmembrane</keyword>
<proteinExistence type="predicted"/>
<dbReference type="Proteomes" id="UP000316714">
    <property type="component" value="Unassembled WGS sequence"/>
</dbReference>
<reference evidence="2 3" key="1">
    <citation type="submission" date="2019-02" db="EMBL/GenBank/DDBJ databases">
        <title>Deep-cultivation of Planctomycetes and their phenomic and genomic characterization uncovers novel biology.</title>
        <authorList>
            <person name="Wiegand S."/>
            <person name="Jogler M."/>
            <person name="Boedeker C."/>
            <person name="Pinto D."/>
            <person name="Vollmers J."/>
            <person name="Rivas-Marin E."/>
            <person name="Kohn T."/>
            <person name="Peeters S.H."/>
            <person name="Heuer A."/>
            <person name="Rast P."/>
            <person name="Oberbeckmann S."/>
            <person name="Bunk B."/>
            <person name="Jeske O."/>
            <person name="Meyerdierks A."/>
            <person name="Storesund J.E."/>
            <person name="Kallscheuer N."/>
            <person name="Luecker S."/>
            <person name="Lage O.M."/>
            <person name="Pohl T."/>
            <person name="Merkel B.J."/>
            <person name="Hornburger P."/>
            <person name="Mueller R.-W."/>
            <person name="Bruemmer F."/>
            <person name="Labrenz M."/>
            <person name="Spormann A.M."/>
            <person name="Op Den Camp H."/>
            <person name="Overmann J."/>
            <person name="Amann R."/>
            <person name="Jetten M.S.M."/>
            <person name="Mascher T."/>
            <person name="Medema M.H."/>
            <person name="Devos D.P."/>
            <person name="Kaster A.-K."/>
            <person name="Ovreas L."/>
            <person name="Rohde M."/>
            <person name="Galperin M.Y."/>
            <person name="Jogler C."/>
        </authorList>
    </citation>
    <scope>NUCLEOTIDE SEQUENCE [LARGE SCALE GENOMIC DNA]</scope>
    <source>
        <strain evidence="2 3">KOR34</strain>
    </source>
</reference>
<comment type="caution">
    <text evidence="2">The sequence shown here is derived from an EMBL/GenBank/DDBJ whole genome shotgun (WGS) entry which is preliminary data.</text>
</comment>
<evidence type="ECO:0000256" key="1">
    <source>
        <dbReference type="SAM" id="Phobius"/>
    </source>
</evidence>
<organism evidence="2 3">
    <name type="scientific">Posidoniimonas corsicana</name>
    <dbReference type="NCBI Taxonomy" id="1938618"/>
    <lineage>
        <taxon>Bacteria</taxon>
        <taxon>Pseudomonadati</taxon>
        <taxon>Planctomycetota</taxon>
        <taxon>Planctomycetia</taxon>
        <taxon>Pirellulales</taxon>
        <taxon>Lacipirellulaceae</taxon>
        <taxon>Posidoniimonas</taxon>
    </lineage>
</organism>
<accession>A0A5C5V6M0</accession>
<dbReference type="RefSeq" id="WP_146566918.1">
    <property type="nucleotide sequence ID" value="NZ_SIHJ01000002.1"/>
</dbReference>